<evidence type="ECO:0000256" key="1">
    <source>
        <dbReference type="SAM" id="MobiDB-lite"/>
    </source>
</evidence>
<protein>
    <submittedName>
        <fullName evidence="2">Unannotated protein</fullName>
    </submittedName>
</protein>
<feature type="region of interest" description="Disordered" evidence="1">
    <location>
        <begin position="1"/>
        <end position="21"/>
    </location>
</feature>
<dbReference type="AlphaFoldDB" id="A0A6J6YD22"/>
<feature type="region of interest" description="Disordered" evidence="1">
    <location>
        <begin position="47"/>
        <end position="79"/>
    </location>
</feature>
<reference evidence="2" key="1">
    <citation type="submission" date="2020-05" db="EMBL/GenBank/DDBJ databases">
        <authorList>
            <person name="Chiriac C."/>
            <person name="Salcher M."/>
            <person name="Ghai R."/>
            <person name="Kavagutti S V."/>
        </authorList>
    </citation>
    <scope>NUCLEOTIDE SEQUENCE</scope>
</reference>
<feature type="compositionally biased region" description="Low complexity" evidence="1">
    <location>
        <begin position="1"/>
        <end position="16"/>
    </location>
</feature>
<dbReference type="EMBL" id="CAFAAJ010000072">
    <property type="protein sequence ID" value="CAB4806073.1"/>
    <property type="molecule type" value="Genomic_DNA"/>
</dbReference>
<accession>A0A6J6YD22</accession>
<organism evidence="2">
    <name type="scientific">freshwater metagenome</name>
    <dbReference type="NCBI Taxonomy" id="449393"/>
    <lineage>
        <taxon>unclassified sequences</taxon>
        <taxon>metagenomes</taxon>
        <taxon>ecological metagenomes</taxon>
    </lineage>
</organism>
<evidence type="ECO:0000313" key="2">
    <source>
        <dbReference type="EMBL" id="CAB4806073.1"/>
    </source>
</evidence>
<gene>
    <name evidence="2" type="ORF">UFOPK3001_01258</name>
</gene>
<name>A0A6J6YD22_9ZZZZ</name>
<proteinExistence type="predicted"/>
<sequence length="79" mass="7822">MDSTSANGSPSSSTRSLKVPGSLSSAFATMKRGPAGCEATAAHFLPVGKAAPPRPTSREAVTSSITAAGPMSSARRSAT</sequence>